<evidence type="ECO:0008006" key="3">
    <source>
        <dbReference type="Google" id="ProtNLM"/>
    </source>
</evidence>
<feature type="non-terminal residue" evidence="1">
    <location>
        <position position="1"/>
    </location>
</feature>
<organism evidence="1 2">
    <name type="scientific">Arthrobacter deserti</name>
    <dbReference type="NCBI Taxonomy" id="1742687"/>
    <lineage>
        <taxon>Bacteria</taxon>
        <taxon>Bacillati</taxon>
        <taxon>Actinomycetota</taxon>
        <taxon>Actinomycetes</taxon>
        <taxon>Micrococcales</taxon>
        <taxon>Micrococcaceae</taxon>
        <taxon>Arthrobacter</taxon>
    </lineage>
</organism>
<keyword evidence="2" id="KW-1185">Reference proteome</keyword>
<dbReference type="Proteomes" id="UP000523795">
    <property type="component" value="Unassembled WGS sequence"/>
</dbReference>
<dbReference type="SUPFAM" id="SSF52141">
    <property type="entry name" value="Uracil-DNA glycosylase-like"/>
    <property type="match status" value="1"/>
</dbReference>
<name>A0ABX1JUG6_9MICC</name>
<dbReference type="InterPro" id="IPR036895">
    <property type="entry name" value="Uracil-DNA_glycosylase-like_sf"/>
</dbReference>
<accession>A0ABX1JUG6</accession>
<gene>
    <name evidence="1" type="ORF">HER39_17700</name>
</gene>
<evidence type="ECO:0000313" key="1">
    <source>
        <dbReference type="EMBL" id="NKX52371.1"/>
    </source>
</evidence>
<sequence length="95" mass="10786">YLPAGTRTRATRLTDVLEATRDVETVLNLFQGLELVVTLGTFARDGWELLRARSSQIRSLDWQPVPHPSATNLNTRPEHRAQILHVMTKAAQRVR</sequence>
<reference evidence="1 2" key="1">
    <citation type="submission" date="2020-04" db="EMBL/GenBank/DDBJ databases">
        <authorList>
            <person name="Liu S."/>
        </authorList>
    </citation>
    <scope>NUCLEOTIDE SEQUENCE [LARGE SCALE GENOMIC DNA]</scope>
    <source>
        <strain evidence="1 2">CGMCC 1.15091</strain>
    </source>
</reference>
<protein>
    <recommendedName>
        <fullName evidence="3">Uracil-DNA glycosylase</fullName>
    </recommendedName>
</protein>
<proteinExistence type="predicted"/>
<evidence type="ECO:0000313" key="2">
    <source>
        <dbReference type="Proteomes" id="UP000523795"/>
    </source>
</evidence>
<dbReference type="EMBL" id="JAAZSR010000507">
    <property type="protein sequence ID" value="NKX52371.1"/>
    <property type="molecule type" value="Genomic_DNA"/>
</dbReference>
<comment type="caution">
    <text evidence="1">The sequence shown here is derived from an EMBL/GenBank/DDBJ whole genome shotgun (WGS) entry which is preliminary data.</text>
</comment>